<reference evidence="1" key="1">
    <citation type="submission" date="2024-02" db="EMBL/GenBank/DDBJ databases">
        <title>Bacteria isolated from the canopy kelp, Nereocystis luetkeana.</title>
        <authorList>
            <person name="Pfister C.A."/>
            <person name="Younker I.T."/>
            <person name="Light S.H."/>
        </authorList>
    </citation>
    <scope>NUCLEOTIDE SEQUENCE</scope>
    <source>
        <strain evidence="1">TN.2.01</strain>
    </source>
</reference>
<proteinExistence type="predicted"/>
<comment type="caution">
    <text evidence="1">The sequence shown here is derived from an EMBL/GenBank/DDBJ whole genome shotgun (WGS) entry which is preliminary data.</text>
</comment>
<dbReference type="EMBL" id="JBAKAX010000006">
    <property type="protein sequence ID" value="MEL0604163.1"/>
    <property type="molecule type" value="Genomic_DNA"/>
</dbReference>
<dbReference type="Proteomes" id="UP001374952">
    <property type="component" value="Unassembled WGS sequence"/>
</dbReference>
<protein>
    <submittedName>
        <fullName evidence="1">BNR-4 repeat-containing protein</fullName>
    </submittedName>
</protein>
<name>A0ACC6R319_9GAMM</name>
<organism evidence="1 2">
    <name type="scientific">Pseudoalteromonas undina</name>
    <dbReference type="NCBI Taxonomy" id="43660"/>
    <lineage>
        <taxon>Bacteria</taxon>
        <taxon>Pseudomonadati</taxon>
        <taxon>Pseudomonadota</taxon>
        <taxon>Gammaproteobacteria</taxon>
        <taxon>Alteromonadales</taxon>
        <taxon>Pseudoalteromonadaceae</taxon>
        <taxon>Pseudoalteromonas</taxon>
    </lineage>
</organism>
<evidence type="ECO:0000313" key="2">
    <source>
        <dbReference type="Proteomes" id="UP001374952"/>
    </source>
</evidence>
<sequence>MKKIIKPLSVMTTCAAILLTGCSYNQPKNDNYVDYFADNAIGNPLAIVQHPAGIYHDGVTYVSYQGPLEDPYVASYNHETKEWKGPYKAGISDMGKDPSRSKIDNHGKPTILMDDLGYIHVFFGGHGGMPKHGKNPLGNTHYGRNIHAVTKNPYDISSWEELDTIPVFGTYNQAVKMDNGDIYLFYRHGAHRSDWVYQKSTDHGRTFEEPVSFLKHKRRDDIKAVDSWYAWVEKGRNDEIIIGYDYHVCWDGKAGINGRGHTTERHNAYYMTFDTKNDEWRNIKGEQLPLPITREIADEKTLALNTGDKWTFNGTVHLDSNGHPHLATNIGKDIGMKTGGPKQTTHIRWDGHNWLANDAVDLKSVSKNYDTRGDFIVKSPKDLSFILESKEGKEAVISYWNSSDAGKTFSKGDELIRRSNSNWAITSIIKNAHPDARMIVAEKQKGKANRKVYLIGDSGPIARLKSEIGN</sequence>
<keyword evidence="2" id="KW-1185">Reference proteome</keyword>
<evidence type="ECO:0000313" key="1">
    <source>
        <dbReference type="EMBL" id="MEL0604163.1"/>
    </source>
</evidence>
<gene>
    <name evidence="1" type="ORF">V6250_08290</name>
</gene>
<accession>A0ACC6R319</accession>